<gene>
    <name evidence="1" type="ORF">XBKQ1_2570003</name>
</gene>
<dbReference type="EMBL" id="CBSY010000176">
    <property type="protein sequence ID" value="CDH20303.1"/>
    <property type="molecule type" value="Genomic_DNA"/>
</dbReference>
<proteinExistence type="predicted"/>
<dbReference type="Gene3D" id="3.40.50.300">
    <property type="entry name" value="P-loop containing nucleotide triphosphate hydrolases"/>
    <property type="match status" value="1"/>
</dbReference>
<dbReference type="AlphaFoldDB" id="A0A077PGW0"/>
<dbReference type="HOGENOM" id="CLU_2793097_0_0_6"/>
<sequence length="68" mass="7630">MEKLIVENFVSIRKVEIKLNKINILIGPQAAGKSLLAKLIAFIKDIHDITTDYISGDKNNNNSYESLL</sequence>
<keyword evidence="2" id="KW-1185">Reference proteome</keyword>
<dbReference type="Proteomes" id="UP000028500">
    <property type="component" value="Unassembled WGS sequence"/>
</dbReference>
<dbReference type="InterPro" id="IPR027417">
    <property type="entry name" value="P-loop_NTPase"/>
</dbReference>
<organism evidence="1 2">
    <name type="scientific">Xenorhabdus bovienii str. kraussei Quebec</name>
    <dbReference type="NCBI Taxonomy" id="1398203"/>
    <lineage>
        <taxon>Bacteria</taxon>
        <taxon>Pseudomonadati</taxon>
        <taxon>Pseudomonadota</taxon>
        <taxon>Gammaproteobacteria</taxon>
        <taxon>Enterobacterales</taxon>
        <taxon>Morganellaceae</taxon>
        <taxon>Xenorhabdus</taxon>
    </lineage>
</organism>
<dbReference type="RefSeq" id="WP_038249383.1">
    <property type="nucleotide sequence ID" value="NZ_CAWLZI010000240.1"/>
</dbReference>
<protein>
    <submittedName>
        <fullName evidence="1">Uncharacterized protein</fullName>
    </submittedName>
</protein>
<dbReference type="SUPFAM" id="SSF52540">
    <property type="entry name" value="P-loop containing nucleoside triphosphate hydrolases"/>
    <property type="match status" value="1"/>
</dbReference>
<evidence type="ECO:0000313" key="1">
    <source>
        <dbReference type="EMBL" id="CDH20303.1"/>
    </source>
</evidence>
<accession>A0A077PGW0</accession>
<comment type="caution">
    <text evidence="1">The sequence shown here is derived from an EMBL/GenBank/DDBJ whole genome shotgun (WGS) entry which is preliminary data.</text>
</comment>
<dbReference type="OrthoDB" id="9815944at2"/>
<name>A0A077PGW0_XENBV</name>
<reference evidence="1" key="1">
    <citation type="submission" date="2013-07" db="EMBL/GenBank/DDBJ databases">
        <title>Sub-species coevolution in mutualistic symbiosis.</title>
        <authorList>
            <person name="Murfin K."/>
            <person name="Klassen J."/>
            <person name="Lee M."/>
            <person name="Forst S."/>
            <person name="Stock P."/>
            <person name="Goodrich-Blair H."/>
        </authorList>
    </citation>
    <scope>NUCLEOTIDE SEQUENCE [LARGE SCALE GENOMIC DNA]</scope>
    <source>
        <strain evidence="1">Kraussei Quebec</strain>
    </source>
</reference>
<evidence type="ECO:0000313" key="2">
    <source>
        <dbReference type="Proteomes" id="UP000028500"/>
    </source>
</evidence>